<feature type="compositionally biased region" description="Low complexity" evidence="6">
    <location>
        <begin position="465"/>
        <end position="478"/>
    </location>
</feature>
<keyword evidence="1" id="KW-0805">Transcription regulation</keyword>
<feature type="compositionally biased region" description="Polar residues" evidence="6">
    <location>
        <begin position="630"/>
        <end position="640"/>
    </location>
</feature>
<dbReference type="GO" id="GO:0030182">
    <property type="term" value="P:neuron differentiation"/>
    <property type="evidence" value="ECO:0007669"/>
    <property type="project" value="TreeGrafter"/>
</dbReference>
<dbReference type="PANTHER" id="PTHR10270:SF323">
    <property type="entry name" value="TRANSCRIPTION FACTOR SOX-14-RELATED"/>
    <property type="match status" value="1"/>
</dbReference>
<feature type="region of interest" description="Disordered" evidence="6">
    <location>
        <begin position="590"/>
        <end position="695"/>
    </location>
</feature>
<evidence type="ECO:0000256" key="6">
    <source>
        <dbReference type="SAM" id="MobiDB-lite"/>
    </source>
</evidence>
<feature type="region of interest" description="Disordered" evidence="6">
    <location>
        <begin position="439"/>
        <end position="485"/>
    </location>
</feature>
<feature type="compositionally biased region" description="Low complexity" evidence="6">
    <location>
        <begin position="649"/>
        <end position="666"/>
    </location>
</feature>
<feature type="compositionally biased region" description="Low complexity" evidence="6">
    <location>
        <begin position="274"/>
        <end position="289"/>
    </location>
</feature>
<dbReference type="SMART" id="SM00398">
    <property type="entry name" value="HMG"/>
    <property type="match status" value="1"/>
</dbReference>
<dbReference type="WBParaSite" id="Gr19_v10_g10672.t2">
    <property type="protein sequence ID" value="Gr19_v10_g10672.t2"/>
    <property type="gene ID" value="Gr19_v10_g10672"/>
</dbReference>
<dbReference type="FunFam" id="1.10.30.10:FF:000003">
    <property type="entry name" value="Putative transcription factor SOX-6"/>
    <property type="match status" value="1"/>
</dbReference>
<dbReference type="PROSITE" id="PS50118">
    <property type="entry name" value="HMG_BOX_2"/>
    <property type="match status" value="1"/>
</dbReference>
<proteinExistence type="predicted"/>
<dbReference type="CDD" id="cd22029">
    <property type="entry name" value="HMG-box_SoxC"/>
    <property type="match status" value="1"/>
</dbReference>
<sequence>MNAGTPDIASGNAALLNLSDSSSLVSPEGMLSMSVLTDNKACEELMKCEQPEDLAATSPAEMAFFGNGPFGENGLATSVHQRQCAVVEQLYQPHQMFFPSAWQLSEEEMKLVGAGQQHIQQLSANVDDQNGHQQQLMSNANAFQMSQGEPFQPYTNATKCKKSGTHIKRPMNAFMVWSRDERLKICSVQPDKHNAEISKELGTRWKRMTREEKRPFEQKAEDLRQLHLLEYPNYKYRPRKKVKKAPLPPAGASFASAAEKHFPSEDGAPKPKSSRCCSSASGFSSSVSCTPKTNTQRPDKKANSKNNSGEDKLLIGQQHFPGGHSIKVDQNEVHLGGMASKSGGSLSKTEQEQQQQQNGCDFLSPAISSGDCAVSSFPAAVYAPMISAISDMYQQTMERGETGGGTGTLHEELEHSPESGFYDESSSLLMMHGLLTTVGAHHHPSQHGHHPHHVHHHNHQLGVPSSSSSASSSSASSSNNPPTSVFYDQQQMLQMLSYQQEQQQQMAQLHHQLLYSSCGGADVQHVQRQSTEPGGETAFPGTAASSSSMNGFYSAGQQFPGFDSLVHQHQQQLQHYQHVQQQQQQFYFGGVGDSEKSSAQSSHCSAGACPSATVTGAASSATHRAEMQHHASTGTASATLDQDELRCMSSGSTLSSSGYHSSSAQSNAHPPGPSVPEQSPYRTQQQQQQQISQFEQHRKLAGVSSLPLAVPSGDALQHSQQQHFDSQVMALGSGYYLVDEQCWPAAAAEWSQSLGQQQRHSLQQRSLENH</sequence>
<evidence type="ECO:0000313" key="9">
    <source>
        <dbReference type="WBParaSite" id="Gr19_v10_g10672.t2"/>
    </source>
</evidence>
<evidence type="ECO:0000256" key="3">
    <source>
        <dbReference type="ARBA" id="ARBA00023163"/>
    </source>
</evidence>
<name>A0A914GS36_GLORO</name>
<dbReference type="GO" id="GO:0000978">
    <property type="term" value="F:RNA polymerase II cis-regulatory region sequence-specific DNA binding"/>
    <property type="evidence" value="ECO:0007669"/>
    <property type="project" value="TreeGrafter"/>
</dbReference>
<feature type="DNA-binding region" description="HMG box" evidence="5">
    <location>
        <begin position="167"/>
        <end position="235"/>
    </location>
</feature>
<dbReference type="InterPro" id="IPR036910">
    <property type="entry name" value="HMG_box_dom_sf"/>
</dbReference>
<feature type="compositionally biased region" description="Basic and acidic residues" evidence="6">
    <location>
        <begin position="297"/>
        <end position="313"/>
    </location>
</feature>
<evidence type="ECO:0000256" key="1">
    <source>
        <dbReference type="ARBA" id="ARBA00023015"/>
    </source>
</evidence>
<dbReference type="GO" id="GO:0001228">
    <property type="term" value="F:DNA-binding transcription activator activity, RNA polymerase II-specific"/>
    <property type="evidence" value="ECO:0007669"/>
    <property type="project" value="TreeGrafter"/>
</dbReference>
<keyword evidence="2 5" id="KW-0238">DNA-binding</keyword>
<feature type="compositionally biased region" description="Low complexity" evidence="6">
    <location>
        <begin position="611"/>
        <end position="622"/>
    </location>
</feature>
<feature type="compositionally biased region" description="Basic and acidic residues" evidence="6">
    <location>
        <begin position="258"/>
        <end position="269"/>
    </location>
</feature>
<dbReference type="InterPro" id="IPR050140">
    <property type="entry name" value="SRY-related_HMG-box_TF-like"/>
</dbReference>
<dbReference type="SUPFAM" id="SSF47095">
    <property type="entry name" value="HMG-box"/>
    <property type="match status" value="1"/>
</dbReference>
<evidence type="ECO:0000256" key="5">
    <source>
        <dbReference type="PROSITE-ProRule" id="PRU00267"/>
    </source>
</evidence>
<dbReference type="GO" id="GO:0007420">
    <property type="term" value="P:brain development"/>
    <property type="evidence" value="ECO:0007669"/>
    <property type="project" value="TreeGrafter"/>
</dbReference>
<feature type="region of interest" description="Disordered" evidence="6">
    <location>
        <begin position="256"/>
        <end position="358"/>
    </location>
</feature>
<dbReference type="Gene3D" id="1.10.30.10">
    <property type="entry name" value="High mobility group box domain"/>
    <property type="match status" value="1"/>
</dbReference>
<dbReference type="Proteomes" id="UP000887572">
    <property type="component" value="Unplaced"/>
</dbReference>
<dbReference type="PANTHER" id="PTHR10270">
    <property type="entry name" value="SOX TRANSCRIPTION FACTOR"/>
    <property type="match status" value="1"/>
</dbReference>
<dbReference type="InterPro" id="IPR009071">
    <property type="entry name" value="HMG_box_dom"/>
</dbReference>
<organism evidence="8 9">
    <name type="scientific">Globodera rostochiensis</name>
    <name type="common">Golden nematode worm</name>
    <name type="synonym">Heterodera rostochiensis</name>
    <dbReference type="NCBI Taxonomy" id="31243"/>
    <lineage>
        <taxon>Eukaryota</taxon>
        <taxon>Metazoa</taxon>
        <taxon>Ecdysozoa</taxon>
        <taxon>Nematoda</taxon>
        <taxon>Chromadorea</taxon>
        <taxon>Rhabditida</taxon>
        <taxon>Tylenchina</taxon>
        <taxon>Tylenchomorpha</taxon>
        <taxon>Tylenchoidea</taxon>
        <taxon>Heteroderidae</taxon>
        <taxon>Heteroderinae</taxon>
        <taxon>Globodera</taxon>
    </lineage>
</organism>
<keyword evidence="8" id="KW-1185">Reference proteome</keyword>
<evidence type="ECO:0000256" key="4">
    <source>
        <dbReference type="ARBA" id="ARBA00023242"/>
    </source>
</evidence>
<feature type="region of interest" description="Disordered" evidence="6">
    <location>
        <begin position="524"/>
        <end position="549"/>
    </location>
</feature>
<evidence type="ECO:0000256" key="2">
    <source>
        <dbReference type="ARBA" id="ARBA00023125"/>
    </source>
</evidence>
<feature type="region of interest" description="Disordered" evidence="6">
    <location>
        <begin position="398"/>
        <end position="421"/>
    </location>
</feature>
<feature type="domain" description="HMG box" evidence="7">
    <location>
        <begin position="167"/>
        <end position="235"/>
    </location>
</feature>
<dbReference type="GO" id="GO:0000122">
    <property type="term" value="P:negative regulation of transcription by RNA polymerase II"/>
    <property type="evidence" value="ECO:0007669"/>
    <property type="project" value="TreeGrafter"/>
</dbReference>
<protein>
    <submittedName>
        <fullName evidence="9">HMG box domain-containing protein</fullName>
    </submittedName>
</protein>
<evidence type="ECO:0000313" key="8">
    <source>
        <dbReference type="Proteomes" id="UP000887572"/>
    </source>
</evidence>
<dbReference type="AlphaFoldDB" id="A0A914GS36"/>
<dbReference type="GO" id="GO:0005634">
    <property type="term" value="C:nucleus"/>
    <property type="evidence" value="ECO:0007669"/>
    <property type="project" value="UniProtKB-UniRule"/>
</dbReference>
<keyword evidence="4 5" id="KW-0539">Nucleus</keyword>
<reference evidence="9" key="1">
    <citation type="submission" date="2022-11" db="UniProtKB">
        <authorList>
            <consortium name="WormBaseParasite"/>
        </authorList>
    </citation>
    <scope>IDENTIFICATION</scope>
</reference>
<dbReference type="Pfam" id="PF00505">
    <property type="entry name" value="HMG_box"/>
    <property type="match status" value="1"/>
</dbReference>
<evidence type="ECO:0000259" key="7">
    <source>
        <dbReference type="PROSITE" id="PS50118"/>
    </source>
</evidence>
<keyword evidence="3" id="KW-0804">Transcription</keyword>
<accession>A0A914GS36</accession>
<feature type="compositionally biased region" description="Basic residues" evidence="6">
    <location>
        <begin position="440"/>
        <end position="459"/>
    </location>
</feature>